<evidence type="ECO:0000313" key="2">
    <source>
        <dbReference type="EMBL" id="GHH16774.1"/>
    </source>
</evidence>
<comment type="caution">
    <text evidence="2">The sequence shown here is derived from an EMBL/GenBank/DDBJ whole genome shotgun (WGS) entry which is preliminary data.</text>
</comment>
<keyword evidence="1" id="KW-0812">Transmembrane</keyword>
<sequence length="57" mass="6075">MPGFPEIPPGPFVLGIPAILVLTLSARFRWVLFLGIVAAAVSGVVAVSRAYRRVAVR</sequence>
<organism evidence="2 3">
    <name type="scientific">Amycolatopsis oliviviridis</name>
    <dbReference type="NCBI Taxonomy" id="1471590"/>
    <lineage>
        <taxon>Bacteria</taxon>
        <taxon>Bacillati</taxon>
        <taxon>Actinomycetota</taxon>
        <taxon>Actinomycetes</taxon>
        <taxon>Pseudonocardiales</taxon>
        <taxon>Pseudonocardiaceae</taxon>
        <taxon>Amycolatopsis</taxon>
    </lineage>
</organism>
<feature type="transmembrane region" description="Helical" evidence="1">
    <location>
        <begin position="30"/>
        <end position="51"/>
    </location>
</feature>
<dbReference type="RefSeq" id="WP_229907786.1">
    <property type="nucleotide sequence ID" value="NZ_BNAY01000003.1"/>
</dbReference>
<dbReference type="EMBL" id="BNAY01000003">
    <property type="protein sequence ID" value="GHH16774.1"/>
    <property type="molecule type" value="Genomic_DNA"/>
</dbReference>
<name>A0ABQ3LI50_9PSEU</name>
<reference evidence="3" key="1">
    <citation type="journal article" date="2019" name="Int. J. Syst. Evol. Microbiol.">
        <title>The Global Catalogue of Microorganisms (GCM) 10K type strain sequencing project: providing services to taxonomists for standard genome sequencing and annotation.</title>
        <authorList>
            <consortium name="The Broad Institute Genomics Platform"/>
            <consortium name="The Broad Institute Genome Sequencing Center for Infectious Disease"/>
            <person name="Wu L."/>
            <person name="Ma J."/>
        </authorList>
    </citation>
    <scope>NUCLEOTIDE SEQUENCE [LARGE SCALE GENOMIC DNA]</scope>
    <source>
        <strain evidence="3">CGMCC 4.7683</strain>
    </source>
</reference>
<keyword evidence="1" id="KW-0472">Membrane</keyword>
<evidence type="ECO:0000313" key="3">
    <source>
        <dbReference type="Proteomes" id="UP000635387"/>
    </source>
</evidence>
<accession>A0ABQ3LI50</accession>
<dbReference type="Proteomes" id="UP000635387">
    <property type="component" value="Unassembled WGS sequence"/>
</dbReference>
<protein>
    <submittedName>
        <fullName evidence="2">Uncharacterized protein</fullName>
    </submittedName>
</protein>
<keyword evidence="3" id="KW-1185">Reference proteome</keyword>
<evidence type="ECO:0000256" key="1">
    <source>
        <dbReference type="SAM" id="Phobius"/>
    </source>
</evidence>
<gene>
    <name evidence="2" type="ORF">GCM10017790_32750</name>
</gene>
<proteinExistence type="predicted"/>
<keyword evidence="1" id="KW-1133">Transmembrane helix</keyword>